<comment type="caution">
    <text evidence="1">The sequence shown here is derived from an EMBL/GenBank/DDBJ whole genome shotgun (WGS) entry which is preliminary data.</text>
</comment>
<protein>
    <submittedName>
        <fullName evidence="1">Uncharacterized protein</fullName>
    </submittedName>
</protein>
<keyword evidence="2" id="KW-1185">Reference proteome</keyword>
<proteinExistence type="predicted"/>
<accession>A0A8H6LT42</accession>
<dbReference type="AlphaFoldDB" id="A0A8H6LT42"/>
<evidence type="ECO:0000313" key="1">
    <source>
        <dbReference type="EMBL" id="KAF6741680.1"/>
    </source>
</evidence>
<organism evidence="1 2">
    <name type="scientific">Ephemerocybe angulata</name>
    <dbReference type="NCBI Taxonomy" id="980116"/>
    <lineage>
        <taxon>Eukaryota</taxon>
        <taxon>Fungi</taxon>
        <taxon>Dikarya</taxon>
        <taxon>Basidiomycota</taxon>
        <taxon>Agaricomycotina</taxon>
        <taxon>Agaricomycetes</taxon>
        <taxon>Agaricomycetidae</taxon>
        <taxon>Agaricales</taxon>
        <taxon>Agaricineae</taxon>
        <taxon>Psathyrellaceae</taxon>
        <taxon>Ephemerocybe</taxon>
    </lineage>
</organism>
<dbReference type="EMBL" id="JACGCI010000222">
    <property type="protein sequence ID" value="KAF6741680.1"/>
    <property type="molecule type" value="Genomic_DNA"/>
</dbReference>
<dbReference type="OrthoDB" id="10645093at2759"/>
<evidence type="ECO:0000313" key="2">
    <source>
        <dbReference type="Proteomes" id="UP000521943"/>
    </source>
</evidence>
<dbReference type="Proteomes" id="UP000521943">
    <property type="component" value="Unassembled WGS sequence"/>
</dbReference>
<gene>
    <name evidence="1" type="ORF">DFP72DRAFT_1083240</name>
</gene>
<sequence>MAAPVFSAFEAAAPLRSHRTFSLMRSSYPFTPTPASTYTLIGIRPRSTGSIPTCVGLGKGMRKISEERLESETVREAWREFERRGGNEGGAVSSGGACARSSPLSSFSPTTDDPRYHLRYRCTIRSTPGLRPSPGPSSPVCHSVRGCFVASGRQSPVFKHLLFNDPSSPSNPRYPVDYTPSRARTIRLHSFSVASASAAVSSSVFSGTQGAKSDSGALLDKRGEGALGTSLEARQKDPKVQSVVRGLKGVLGDVPVVVERRHRREFEM</sequence>
<name>A0A8H6LT42_9AGAR</name>
<reference evidence="1 2" key="1">
    <citation type="submission" date="2020-07" db="EMBL/GenBank/DDBJ databases">
        <title>Comparative genomics of pyrophilous fungi reveals a link between fire events and developmental genes.</title>
        <authorList>
            <consortium name="DOE Joint Genome Institute"/>
            <person name="Steindorff A.S."/>
            <person name="Carver A."/>
            <person name="Calhoun S."/>
            <person name="Stillman K."/>
            <person name="Liu H."/>
            <person name="Lipzen A."/>
            <person name="Pangilinan J."/>
            <person name="Labutti K."/>
            <person name="Bruns T.D."/>
            <person name="Grigoriev I.V."/>
        </authorList>
    </citation>
    <scope>NUCLEOTIDE SEQUENCE [LARGE SCALE GENOMIC DNA]</scope>
    <source>
        <strain evidence="1 2">CBS 144469</strain>
    </source>
</reference>